<dbReference type="PANTHER" id="PTHR37816:SF2">
    <property type="entry name" value="DNA TOPOLOGY MODULATION PROTEIN FLAR-RELATED PROTEIN"/>
    <property type="match status" value="1"/>
</dbReference>
<reference evidence="1" key="1">
    <citation type="submission" date="2019-08" db="EMBL/GenBank/DDBJ databases">
        <authorList>
            <person name="Kucharzyk K."/>
            <person name="Murdoch R.W."/>
            <person name="Higgins S."/>
            <person name="Loffler F."/>
        </authorList>
    </citation>
    <scope>NUCLEOTIDE SEQUENCE</scope>
</reference>
<dbReference type="SUPFAM" id="SSF52540">
    <property type="entry name" value="P-loop containing nucleoside triphosphate hydrolases"/>
    <property type="match status" value="1"/>
</dbReference>
<evidence type="ECO:0000313" key="1">
    <source>
        <dbReference type="EMBL" id="MPN38907.1"/>
    </source>
</evidence>
<sequence>MKLYITGSVASGKTTLARSISQRTGIPFYSLDEVVHEKDDTNPTGNRRRTPEERDLIFAGILAKPSYIIEDTGRECFEKGRREVDKIILLDIPIPVRRHRIIMRHLLQNFGLEKCGYKPTWKMLKCMFKWAREYDTKIKARIMTYGDKVIVLKSIKDIKEFEETCI</sequence>
<gene>
    <name evidence="1" type="ORF">SDC9_186432</name>
</gene>
<comment type="caution">
    <text evidence="1">The sequence shown here is derived from an EMBL/GenBank/DDBJ whole genome shotgun (WGS) entry which is preliminary data.</text>
</comment>
<dbReference type="Gene3D" id="3.40.50.300">
    <property type="entry name" value="P-loop containing nucleotide triphosphate hydrolases"/>
    <property type="match status" value="1"/>
</dbReference>
<proteinExistence type="predicted"/>
<name>A0A645HIW7_9ZZZZ</name>
<dbReference type="PANTHER" id="PTHR37816">
    <property type="entry name" value="YALI0E33011P"/>
    <property type="match status" value="1"/>
</dbReference>
<protein>
    <recommendedName>
        <fullName evidence="2">Shikimate kinase</fullName>
    </recommendedName>
</protein>
<evidence type="ECO:0008006" key="2">
    <source>
        <dbReference type="Google" id="ProtNLM"/>
    </source>
</evidence>
<dbReference type="InterPro" id="IPR052922">
    <property type="entry name" value="Cytidylate_Kinase-2"/>
</dbReference>
<accession>A0A645HIW7</accession>
<dbReference type="EMBL" id="VSSQ01094418">
    <property type="protein sequence ID" value="MPN38907.1"/>
    <property type="molecule type" value="Genomic_DNA"/>
</dbReference>
<dbReference type="InterPro" id="IPR027417">
    <property type="entry name" value="P-loop_NTPase"/>
</dbReference>
<organism evidence="1">
    <name type="scientific">bioreactor metagenome</name>
    <dbReference type="NCBI Taxonomy" id="1076179"/>
    <lineage>
        <taxon>unclassified sequences</taxon>
        <taxon>metagenomes</taxon>
        <taxon>ecological metagenomes</taxon>
    </lineage>
</organism>
<dbReference type="AlphaFoldDB" id="A0A645HIW7"/>